<dbReference type="Gene3D" id="3.40.630.30">
    <property type="match status" value="1"/>
</dbReference>
<name>A0A6G1HC44_9PEZI</name>
<dbReference type="OrthoDB" id="196847at2759"/>
<dbReference type="InterPro" id="IPR016181">
    <property type="entry name" value="Acyl_CoA_acyltransferase"/>
</dbReference>
<dbReference type="SUPFAM" id="SSF55729">
    <property type="entry name" value="Acyl-CoA N-acyltransferases (Nat)"/>
    <property type="match status" value="1"/>
</dbReference>
<dbReference type="InterPro" id="IPR052523">
    <property type="entry name" value="Trichothecene_AcTrans"/>
</dbReference>
<dbReference type="EMBL" id="ML977141">
    <property type="protein sequence ID" value="KAF1990803.1"/>
    <property type="molecule type" value="Genomic_DNA"/>
</dbReference>
<dbReference type="InterPro" id="IPR000182">
    <property type="entry name" value="GNAT_dom"/>
</dbReference>
<proteinExistence type="predicted"/>
<dbReference type="PROSITE" id="PS51186">
    <property type="entry name" value="GNAT"/>
    <property type="match status" value="1"/>
</dbReference>
<organism evidence="2 3">
    <name type="scientific">Aulographum hederae CBS 113979</name>
    <dbReference type="NCBI Taxonomy" id="1176131"/>
    <lineage>
        <taxon>Eukaryota</taxon>
        <taxon>Fungi</taxon>
        <taxon>Dikarya</taxon>
        <taxon>Ascomycota</taxon>
        <taxon>Pezizomycotina</taxon>
        <taxon>Dothideomycetes</taxon>
        <taxon>Pleosporomycetidae</taxon>
        <taxon>Aulographales</taxon>
        <taxon>Aulographaceae</taxon>
    </lineage>
</organism>
<dbReference type="AlphaFoldDB" id="A0A6G1HC44"/>
<protein>
    <submittedName>
        <fullName evidence="2">Acyl-CoA N-acyltransferase</fullName>
    </submittedName>
</protein>
<sequence>MPSKLGITTDDIVLSRAEEGDLASLADGYYTAFAFLFDREEPEELRPTPEVRIARFIQRIKPWLGMPNTRLVKATVKGHPERVIGHAGWLEPDFDRIFNLWRRDAVEEYGWAEQQNWTQEQVDEIWSSVNLESWQKMIVKNDRVRKRVMGDEKHWYLAPLWVLEEYQGIGIGSMLLRDITSIADAEDPPTAVYLEARDIARPVYVHHGFEAIPPGEGDDVAMVRRGPLTKEWKSRQLA</sequence>
<dbReference type="Pfam" id="PF00583">
    <property type="entry name" value="Acetyltransf_1"/>
    <property type="match status" value="1"/>
</dbReference>
<evidence type="ECO:0000313" key="2">
    <source>
        <dbReference type="EMBL" id="KAF1990803.1"/>
    </source>
</evidence>
<gene>
    <name evidence="2" type="ORF">K402DRAFT_389702</name>
</gene>
<keyword evidence="3" id="KW-1185">Reference proteome</keyword>
<keyword evidence="2" id="KW-0808">Transferase</keyword>
<reference evidence="2" key="1">
    <citation type="journal article" date="2020" name="Stud. Mycol.">
        <title>101 Dothideomycetes genomes: a test case for predicting lifestyles and emergence of pathogens.</title>
        <authorList>
            <person name="Haridas S."/>
            <person name="Albert R."/>
            <person name="Binder M."/>
            <person name="Bloem J."/>
            <person name="Labutti K."/>
            <person name="Salamov A."/>
            <person name="Andreopoulos B."/>
            <person name="Baker S."/>
            <person name="Barry K."/>
            <person name="Bills G."/>
            <person name="Bluhm B."/>
            <person name="Cannon C."/>
            <person name="Castanera R."/>
            <person name="Culley D."/>
            <person name="Daum C."/>
            <person name="Ezra D."/>
            <person name="Gonzalez J."/>
            <person name="Henrissat B."/>
            <person name="Kuo A."/>
            <person name="Liang C."/>
            <person name="Lipzen A."/>
            <person name="Lutzoni F."/>
            <person name="Magnuson J."/>
            <person name="Mondo S."/>
            <person name="Nolan M."/>
            <person name="Ohm R."/>
            <person name="Pangilinan J."/>
            <person name="Park H.-J."/>
            <person name="Ramirez L."/>
            <person name="Alfaro M."/>
            <person name="Sun H."/>
            <person name="Tritt A."/>
            <person name="Yoshinaga Y."/>
            <person name="Zwiers L.-H."/>
            <person name="Turgeon B."/>
            <person name="Goodwin S."/>
            <person name="Spatafora J."/>
            <person name="Crous P."/>
            <person name="Grigoriev I."/>
        </authorList>
    </citation>
    <scope>NUCLEOTIDE SEQUENCE</scope>
    <source>
        <strain evidence="2">CBS 113979</strain>
    </source>
</reference>
<dbReference type="GO" id="GO:0016747">
    <property type="term" value="F:acyltransferase activity, transferring groups other than amino-acyl groups"/>
    <property type="evidence" value="ECO:0007669"/>
    <property type="project" value="InterPro"/>
</dbReference>
<keyword evidence="2" id="KW-0012">Acyltransferase</keyword>
<dbReference type="PANTHER" id="PTHR42791">
    <property type="entry name" value="GNAT FAMILY ACETYLTRANSFERASE"/>
    <property type="match status" value="1"/>
</dbReference>
<accession>A0A6G1HC44</accession>
<dbReference type="Proteomes" id="UP000800041">
    <property type="component" value="Unassembled WGS sequence"/>
</dbReference>
<evidence type="ECO:0000313" key="3">
    <source>
        <dbReference type="Proteomes" id="UP000800041"/>
    </source>
</evidence>
<dbReference type="PANTHER" id="PTHR42791:SF2">
    <property type="entry name" value="N-ACETYLTRANSFERASE DOMAIN-CONTAINING PROTEIN"/>
    <property type="match status" value="1"/>
</dbReference>
<feature type="domain" description="N-acetyltransferase" evidence="1">
    <location>
        <begin position="84"/>
        <end position="227"/>
    </location>
</feature>
<evidence type="ECO:0000259" key="1">
    <source>
        <dbReference type="PROSITE" id="PS51186"/>
    </source>
</evidence>
<dbReference type="CDD" id="cd04301">
    <property type="entry name" value="NAT_SF"/>
    <property type="match status" value="1"/>
</dbReference>